<feature type="region of interest" description="Disordered" evidence="1">
    <location>
        <begin position="1"/>
        <end position="33"/>
    </location>
</feature>
<dbReference type="EMBL" id="JAUZQC010000011">
    <property type="protein sequence ID" value="KAK5862984.1"/>
    <property type="molecule type" value="Genomic_DNA"/>
</dbReference>
<evidence type="ECO:0000256" key="1">
    <source>
        <dbReference type="SAM" id="MobiDB-lite"/>
    </source>
</evidence>
<feature type="compositionally biased region" description="Low complexity" evidence="1">
    <location>
        <begin position="1"/>
        <end position="21"/>
    </location>
</feature>
<reference evidence="2 3" key="1">
    <citation type="journal article" date="2023" name="Genes (Basel)">
        <title>Chromosome-Level Genome Assembly and Circadian Gene Repertoire of the Patagonia Blennie Eleginops maclovinus-The Closest Ancestral Proxy of Antarctic Cryonotothenioids.</title>
        <authorList>
            <person name="Cheng C.C."/>
            <person name="Rivera-Colon A.G."/>
            <person name="Minhas B.F."/>
            <person name="Wilson L."/>
            <person name="Rayamajhi N."/>
            <person name="Vargas-Chacoff L."/>
            <person name="Catchen J.M."/>
        </authorList>
    </citation>
    <scope>NUCLEOTIDE SEQUENCE [LARGE SCALE GENOMIC DNA]</scope>
    <source>
        <strain evidence="2">JMC-PN-2008</strain>
    </source>
</reference>
<sequence length="133" mass="14689">MTSRQQKNSANSAASQNGASSTTDMDVPPLSPDSVEKIMTAIELLGTKMDTQTAALRQEIVSIHQELQTTVSSLQSANAQNTKRIDDFEQSSTEWSSTVMTLETTVKRLHPKCAVYQRNAWTWKVVAVVRIFG</sequence>
<name>A0AAN7XM79_ELEMC</name>
<keyword evidence="3" id="KW-1185">Reference proteome</keyword>
<gene>
    <name evidence="2" type="ORF">PBY51_000048</name>
</gene>
<reference evidence="2 3" key="2">
    <citation type="journal article" date="2023" name="Mol. Biol. Evol.">
        <title>Genomics of Secondarily Temperate Adaptation in the Only Non-Antarctic Icefish.</title>
        <authorList>
            <person name="Rivera-Colon A.G."/>
            <person name="Rayamajhi N."/>
            <person name="Minhas B.F."/>
            <person name="Madrigal G."/>
            <person name="Bilyk K.T."/>
            <person name="Yoon V."/>
            <person name="Hune M."/>
            <person name="Gregory S."/>
            <person name="Cheng C.H.C."/>
            <person name="Catchen J.M."/>
        </authorList>
    </citation>
    <scope>NUCLEOTIDE SEQUENCE [LARGE SCALE GENOMIC DNA]</scope>
    <source>
        <strain evidence="2">JMC-PN-2008</strain>
    </source>
</reference>
<protein>
    <submittedName>
        <fullName evidence="2">Uncharacterized protein</fullName>
    </submittedName>
</protein>
<accession>A0AAN7XM79</accession>
<dbReference type="AlphaFoldDB" id="A0AAN7XM79"/>
<organism evidence="2 3">
    <name type="scientific">Eleginops maclovinus</name>
    <name type="common">Patagonian blennie</name>
    <name type="synonym">Eleginus maclovinus</name>
    <dbReference type="NCBI Taxonomy" id="56733"/>
    <lineage>
        <taxon>Eukaryota</taxon>
        <taxon>Metazoa</taxon>
        <taxon>Chordata</taxon>
        <taxon>Craniata</taxon>
        <taxon>Vertebrata</taxon>
        <taxon>Euteleostomi</taxon>
        <taxon>Actinopterygii</taxon>
        <taxon>Neopterygii</taxon>
        <taxon>Teleostei</taxon>
        <taxon>Neoteleostei</taxon>
        <taxon>Acanthomorphata</taxon>
        <taxon>Eupercaria</taxon>
        <taxon>Perciformes</taxon>
        <taxon>Notothenioidei</taxon>
        <taxon>Eleginopidae</taxon>
        <taxon>Eleginops</taxon>
    </lineage>
</organism>
<comment type="caution">
    <text evidence="2">The sequence shown here is derived from an EMBL/GenBank/DDBJ whole genome shotgun (WGS) entry which is preliminary data.</text>
</comment>
<dbReference type="Proteomes" id="UP001346869">
    <property type="component" value="Unassembled WGS sequence"/>
</dbReference>
<proteinExistence type="predicted"/>
<evidence type="ECO:0000313" key="2">
    <source>
        <dbReference type="EMBL" id="KAK5862984.1"/>
    </source>
</evidence>
<evidence type="ECO:0000313" key="3">
    <source>
        <dbReference type="Proteomes" id="UP001346869"/>
    </source>
</evidence>